<evidence type="ECO:0000313" key="1">
    <source>
        <dbReference type="EMBL" id="MPD04294.1"/>
    </source>
</evidence>
<comment type="caution">
    <text evidence="1">The sequence shown here is derived from an EMBL/GenBank/DDBJ whole genome shotgun (WGS) entry which is preliminary data.</text>
</comment>
<keyword evidence="2" id="KW-1185">Reference proteome</keyword>
<protein>
    <submittedName>
        <fullName evidence="1">Uncharacterized protein</fullName>
    </submittedName>
</protein>
<dbReference type="EMBL" id="VSRR010140354">
    <property type="protein sequence ID" value="MPD04294.1"/>
    <property type="molecule type" value="Genomic_DNA"/>
</dbReference>
<dbReference type="Proteomes" id="UP000324222">
    <property type="component" value="Unassembled WGS sequence"/>
</dbReference>
<gene>
    <name evidence="1" type="ORF">E2C01_099973</name>
</gene>
<sequence length="47" mass="5217">MQCNRSGNAGSGAGSVRWSQDQFYSRGRTGQRTEAVLEVRHLCCDQL</sequence>
<organism evidence="1 2">
    <name type="scientific">Portunus trituberculatus</name>
    <name type="common">Swimming crab</name>
    <name type="synonym">Neptunus trituberculatus</name>
    <dbReference type="NCBI Taxonomy" id="210409"/>
    <lineage>
        <taxon>Eukaryota</taxon>
        <taxon>Metazoa</taxon>
        <taxon>Ecdysozoa</taxon>
        <taxon>Arthropoda</taxon>
        <taxon>Crustacea</taxon>
        <taxon>Multicrustacea</taxon>
        <taxon>Malacostraca</taxon>
        <taxon>Eumalacostraca</taxon>
        <taxon>Eucarida</taxon>
        <taxon>Decapoda</taxon>
        <taxon>Pleocyemata</taxon>
        <taxon>Brachyura</taxon>
        <taxon>Eubrachyura</taxon>
        <taxon>Portunoidea</taxon>
        <taxon>Portunidae</taxon>
        <taxon>Portuninae</taxon>
        <taxon>Portunus</taxon>
    </lineage>
</organism>
<evidence type="ECO:0000313" key="2">
    <source>
        <dbReference type="Proteomes" id="UP000324222"/>
    </source>
</evidence>
<accession>A0A5B7KC41</accession>
<dbReference type="AlphaFoldDB" id="A0A5B7KC41"/>
<proteinExistence type="predicted"/>
<name>A0A5B7KC41_PORTR</name>
<reference evidence="1 2" key="1">
    <citation type="submission" date="2019-05" db="EMBL/GenBank/DDBJ databases">
        <title>Another draft genome of Portunus trituberculatus and its Hox gene families provides insights of decapod evolution.</title>
        <authorList>
            <person name="Jeong J.-H."/>
            <person name="Song I."/>
            <person name="Kim S."/>
            <person name="Choi T."/>
            <person name="Kim D."/>
            <person name="Ryu S."/>
            <person name="Kim W."/>
        </authorList>
    </citation>
    <scope>NUCLEOTIDE SEQUENCE [LARGE SCALE GENOMIC DNA]</scope>
    <source>
        <tissue evidence="1">Muscle</tissue>
    </source>
</reference>